<dbReference type="PANTHER" id="PTHR28280">
    <property type="entry name" value="SHUTTLING PRE-60S FACTOR ECM1"/>
    <property type="match status" value="1"/>
</dbReference>
<keyword evidence="9" id="KW-1185">Reference proteome</keyword>
<dbReference type="Pfam" id="PF09135">
    <property type="entry name" value="Alb1"/>
    <property type="match status" value="1"/>
</dbReference>
<dbReference type="AlphaFoldDB" id="A0AAE0WYC5"/>
<keyword evidence="4" id="KW-0963">Cytoplasm</keyword>
<gene>
    <name evidence="8" type="ORF">LTR78_000681</name>
</gene>
<feature type="compositionally biased region" description="Gly residues" evidence="7">
    <location>
        <begin position="196"/>
        <end position="205"/>
    </location>
</feature>
<sequence>MFVSTHYYITEQQHVLASSHRRGKNKGPVDGEILAAFHQPKYQAKNNTITVFTLDKNMAKTAKPKKRDISLHSRAARRGASPPSKDLLVKKSSGSAEAGGKKEESDYKPWLHSTQTGGISKSKNKKAKQLTRQQKVRAQKALEKADAVAGKHETKVRDSKARSKRVQNRAKMWEELNANAGVGGVAGEGGKKVQGKGNGNGGGVGEEVWEDVEEDGDVGEGGEERVMDVETEDVEALGVADGGAEQTSTGADAEDEDIDEVT</sequence>
<evidence type="ECO:0000256" key="4">
    <source>
        <dbReference type="ARBA" id="ARBA00022490"/>
    </source>
</evidence>
<name>A0AAE0WYC5_9PEZI</name>
<dbReference type="GO" id="GO:0005737">
    <property type="term" value="C:cytoplasm"/>
    <property type="evidence" value="ECO:0007669"/>
    <property type="project" value="UniProtKB-SubCell"/>
</dbReference>
<evidence type="ECO:0000313" key="9">
    <source>
        <dbReference type="Proteomes" id="UP001274830"/>
    </source>
</evidence>
<evidence type="ECO:0000313" key="8">
    <source>
        <dbReference type="EMBL" id="KAK3680303.1"/>
    </source>
</evidence>
<feature type="compositionally biased region" description="Basic residues" evidence="7">
    <location>
        <begin position="122"/>
        <end position="138"/>
    </location>
</feature>
<protein>
    <submittedName>
        <fullName evidence="8">Uncharacterized protein</fullName>
    </submittedName>
</protein>
<reference evidence="8" key="1">
    <citation type="submission" date="2023-07" db="EMBL/GenBank/DDBJ databases">
        <title>Black Yeasts Isolated from many extreme environments.</title>
        <authorList>
            <person name="Coleine C."/>
            <person name="Stajich J.E."/>
            <person name="Selbmann L."/>
        </authorList>
    </citation>
    <scope>NUCLEOTIDE SEQUENCE</scope>
    <source>
        <strain evidence="8">CCFEE 5485</strain>
    </source>
</reference>
<dbReference type="EMBL" id="JAUTXT010000001">
    <property type="protein sequence ID" value="KAK3680303.1"/>
    <property type="molecule type" value="Genomic_DNA"/>
</dbReference>
<keyword evidence="3" id="KW-0813">Transport</keyword>
<evidence type="ECO:0000256" key="2">
    <source>
        <dbReference type="ARBA" id="ARBA00004496"/>
    </source>
</evidence>
<evidence type="ECO:0000256" key="5">
    <source>
        <dbReference type="ARBA" id="ARBA00022517"/>
    </source>
</evidence>
<dbReference type="InterPro" id="IPR053278">
    <property type="entry name" value="Pre-60S_factor_ECM1"/>
</dbReference>
<dbReference type="PANTHER" id="PTHR28280:SF1">
    <property type="entry name" value="SHUTTLING PRE-60S FACTOR ECM1"/>
    <property type="match status" value="1"/>
</dbReference>
<feature type="region of interest" description="Disordered" evidence="7">
    <location>
        <begin position="181"/>
        <end position="262"/>
    </location>
</feature>
<proteinExistence type="predicted"/>
<organism evidence="8 9">
    <name type="scientific">Recurvomyces mirabilis</name>
    <dbReference type="NCBI Taxonomy" id="574656"/>
    <lineage>
        <taxon>Eukaryota</taxon>
        <taxon>Fungi</taxon>
        <taxon>Dikarya</taxon>
        <taxon>Ascomycota</taxon>
        <taxon>Pezizomycotina</taxon>
        <taxon>Dothideomycetes</taxon>
        <taxon>Dothideomycetidae</taxon>
        <taxon>Mycosphaerellales</taxon>
        <taxon>Teratosphaeriaceae</taxon>
        <taxon>Recurvomyces</taxon>
    </lineage>
</organism>
<evidence type="ECO:0000256" key="3">
    <source>
        <dbReference type="ARBA" id="ARBA00022448"/>
    </source>
</evidence>
<dbReference type="Proteomes" id="UP001274830">
    <property type="component" value="Unassembled WGS sequence"/>
</dbReference>
<comment type="caution">
    <text evidence="8">The sequence shown here is derived from an EMBL/GenBank/DDBJ whole genome shotgun (WGS) entry which is preliminary data.</text>
</comment>
<dbReference type="InterPro" id="IPR022784">
    <property type="entry name" value="Ribosome_bgen_Alb1"/>
</dbReference>
<evidence type="ECO:0000256" key="7">
    <source>
        <dbReference type="SAM" id="MobiDB-lite"/>
    </source>
</evidence>
<dbReference type="GO" id="GO:0030687">
    <property type="term" value="C:preribosome, large subunit precursor"/>
    <property type="evidence" value="ECO:0007669"/>
    <property type="project" value="TreeGrafter"/>
</dbReference>
<keyword evidence="6" id="KW-0539">Nucleus</keyword>
<evidence type="ECO:0000256" key="1">
    <source>
        <dbReference type="ARBA" id="ARBA00004123"/>
    </source>
</evidence>
<feature type="compositionally biased region" description="Polar residues" evidence="7">
    <location>
        <begin position="112"/>
        <end position="121"/>
    </location>
</feature>
<keyword evidence="5" id="KW-0690">Ribosome biogenesis</keyword>
<evidence type="ECO:0000256" key="6">
    <source>
        <dbReference type="ARBA" id="ARBA00023242"/>
    </source>
</evidence>
<feature type="compositionally biased region" description="Basic and acidic residues" evidence="7">
    <location>
        <begin position="140"/>
        <end position="161"/>
    </location>
</feature>
<feature type="compositionally biased region" description="Acidic residues" evidence="7">
    <location>
        <begin position="252"/>
        <end position="262"/>
    </location>
</feature>
<accession>A0AAE0WYC5</accession>
<dbReference type="GO" id="GO:0005730">
    <property type="term" value="C:nucleolus"/>
    <property type="evidence" value="ECO:0007669"/>
    <property type="project" value="TreeGrafter"/>
</dbReference>
<feature type="region of interest" description="Disordered" evidence="7">
    <location>
        <begin position="63"/>
        <end position="168"/>
    </location>
</feature>
<feature type="compositionally biased region" description="Basic and acidic residues" evidence="7">
    <location>
        <begin position="99"/>
        <end position="109"/>
    </location>
</feature>
<feature type="compositionally biased region" description="Acidic residues" evidence="7">
    <location>
        <begin position="207"/>
        <end position="221"/>
    </location>
</feature>
<comment type="subcellular location">
    <subcellularLocation>
        <location evidence="2">Cytoplasm</location>
    </subcellularLocation>
    <subcellularLocation>
        <location evidence="1">Nucleus</location>
    </subcellularLocation>
</comment>
<dbReference type="GO" id="GO:0000055">
    <property type="term" value="P:ribosomal large subunit export from nucleus"/>
    <property type="evidence" value="ECO:0007669"/>
    <property type="project" value="TreeGrafter"/>
</dbReference>